<accession>A0A843UN23</accession>
<dbReference type="Proteomes" id="UP000652761">
    <property type="component" value="Unassembled WGS sequence"/>
</dbReference>
<evidence type="ECO:0000256" key="1">
    <source>
        <dbReference type="SAM" id="MobiDB-lite"/>
    </source>
</evidence>
<dbReference type="EMBL" id="NMUH01000793">
    <property type="protein sequence ID" value="MQL84905.1"/>
    <property type="molecule type" value="Genomic_DNA"/>
</dbReference>
<evidence type="ECO:0000313" key="2">
    <source>
        <dbReference type="EMBL" id="MQL84905.1"/>
    </source>
</evidence>
<protein>
    <submittedName>
        <fullName evidence="2">Uncharacterized protein</fullName>
    </submittedName>
</protein>
<organism evidence="2 3">
    <name type="scientific">Colocasia esculenta</name>
    <name type="common">Wild taro</name>
    <name type="synonym">Arum esculentum</name>
    <dbReference type="NCBI Taxonomy" id="4460"/>
    <lineage>
        <taxon>Eukaryota</taxon>
        <taxon>Viridiplantae</taxon>
        <taxon>Streptophyta</taxon>
        <taxon>Embryophyta</taxon>
        <taxon>Tracheophyta</taxon>
        <taxon>Spermatophyta</taxon>
        <taxon>Magnoliopsida</taxon>
        <taxon>Liliopsida</taxon>
        <taxon>Araceae</taxon>
        <taxon>Aroideae</taxon>
        <taxon>Colocasieae</taxon>
        <taxon>Colocasia</taxon>
    </lineage>
</organism>
<reference evidence="2" key="1">
    <citation type="submission" date="2017-07" db="EMBL/GenBank/DDBJ databases">
        <title>Taro Niue Genome Assembly and Annotation.</title>
        <authorList>
            <person name="Atibalentja N."/>
            <person name="Keating K."/>
            <person name="Fields C.J."/>
        </authorList>
    </citation>
    <scope>NUCLEOTIDE SEQUENCE</scope>
    <source>
        <strain evidence="2">Niue_2</strain>
        <tissue evidence="2">Leaf</tissue>
    </source>
</reference>
<keyword evidence="3" id="KW-1185">Reference proteome</keyword>
<feature type="compositionally biased region" description="Polar residues" evidence="1">
    <location>
        <begin position="116"/>
        <end position="128"/>
    </location>
</feature>
<comment type="caution">
    <text evidence="2">The sequence shown here is derived from an EMBL/GenBank/DDBJ whole genome shotgun (WGS) entry which is preliminary data.</text>
</comment>
<feature type="region of interest" description="Disordered" evidence="1">
    <location>
        <begin position="58"/>
        <end position="97"/>
    </location>
</feature>
<dbReference type="AlphaFoldDB" id="A0A843UN23"/>
<feature type="compositionally biased region" description="Pro residues" evidence="1">
    <location>
        <begin position="77"/>
        <end position="86"/>
    </location>
</feature>
<name>A0A843UN23_COLES</name>
<sequence>MGLQLCVRKSVLGEFPTEPVTREAHPYPPQVRARRTFRYRRPVRSRVATVLGQRLQQCSDEFTPPHHRVPGLGEFTPPHPRAPGPVPEDVVSLQEGGGSFYDSTLREVWINGHSQVSIPPQAAPSTSARAPHVPSSGGMGGDEHEDEDS</sequence>
<feature type="region of interest" description="Disordered" evidence="1">
    <location>
        <begin position="116"/>
        <end position="149"/>
    </location>
</feature>
<proteinExistence type="predicted"/>
<gene>
    <name evidence="2" type="ORF">Taro_017418</name>
</gene>
<evidence type="ECO:0000313" key="3">
    <source>
        <dbReference type="Proteomes" id="UP000652761"/>
    </source>
</evidence>